<feature type="transmembrane region" description="Helical" evidence="8">
    <location>
        <begin position="141"/>
        <end position="163"/>
    </location>
</feature>
<keyword evidence="5 8" id="KW-0812">Transmembrane</keyword>
<proteinExistence type="inferred from homology"/>
<dbReference type="OrthoDB" id="1891864at2"/>
<dbReference type="AlphaFoldDB" id="A0A4P6EVZ1"/>
<evidence type="ECO:0000256" key="2">
    <source>
        <dbReference type="ARBA" id="ARBA00007998"/>
    </source>
</evidence>
<evidence type="ECO:0000256" key="6">
    <source>
        <dbReference type="ARBA" id="ARBA00022989"/>
    </source>
</evidence>
<dbReference type="RefSeq" id="WP_129438847.1">
    <property type="nucleotide sequence ID" value="NZ_CP035492.1"/>
</dbReference>
<keyword evidence="3" id="KW-0813">Transport</keyword>
<evidence type="ECO:0000256" key="7">
    <source>
        <dbReference type="ARBA" id="ARBA00023136"/>
    </source>
</evidence>
<feature type="transmembrane region" description="Helical" evidence="8">
    <location>
        <begin position="270"/>
        <end position="292"/>
    </location>
</feature>
<feature type="transmembrane region" description="Helical" evidence="8">
    <location>
        <begin position="101"/>
        <end position="129"/>
    </location>
</feature>
<feature type="transmembrane region" description="Helical" evidence="8">
    <location>
        <begin position="7"/>
        <end position="28"/>
    </location>
</feature>
<keyword evidence="7 8" id="KW-0472">Membrane</keyword>
<feature type="transmembrane region" description="Helical" evidence="8">
    <location>
        <begin position="304"/>
        <end position="326"/>
    </location>
</feature>
<dbReference type="GO" id="GO:0016020">
    <property type="term" value="C:membrane"/>
    <property type="evidence" value="ECO:0007669"/>
    <property type="project" value="UniProtKB-SubCell"/>
</dbReference>
<evidence type="ECO:0000313" key="9">
    <source>
        <dbReference type="EMBL" id="QAY65869.1"/>
    </source>
</evidence>
<gene>
    <name evidence="9" type="ORF">ET464_05210</name>
</gene>
<sequence>MIHVSKYQIFTLMTVFQLGSTIIFGFAADAGRNAWISTLISSVLGMCIVLLYWSIFHLSGGLSLVEWCPALLGKWIGIPLAWLFPLVFLYDSARIVSDIRFLFPITILHGTPNWLIAITFLLVILYVLFSGYEVLARMSGFFFPLILLSLLLEIVLLFFSGRIHLPNLLPVLGEGWGKVWQTVWPSGLMQTYGESIEFAMFWGFVAQKKQLPFTVAGACILSGLCITLLDVLAITGMGEHVFQQMMYPSFALLKLSNVVDLLENLDAIGVSYLTLTAFTKLTLHLFAAVYCIRKLLAAAGDKAIILTSVVVAFFVSMTMVVSFNGHLEVATTVLPQRLWLPLFLYLPAVLFLMACVKQKRRSAQHD</sequence>
<dbReference type="NCBIfam" id="TIGR00912">
    <property type="entry name" value="2A0309"/>
    <property type="match status" value="1"/>
</dbReference>
<dbReference type="Pfam" id="PF03845">
    <property type="entry name" value="Spore_permease"/>
    <property type="match status" value="1"/>
</dbReference>
<dbReference type="InterPro" id="IPR004761">
    <property type="entry name" value="Spore_GerAB"/>
</dbReference>
<reference evidence="9 10" key="1">
    <citation type="submission" date="2019-01" db="EMBL/GenBank/DDBJ databases">
        <title>Genome sequencing of strain FW100M-2.</title>
        <authorList>
            <person name="Heo J."/>
            <person name="Kim S.-J."/>
            <person name="Kim J.-S."/>
            <person name="Hong S.-B."/>
            <person name="Kwon S.-W."/>
        </authorList>
    </citation>
    <scope>NUCLEOTIDE SEQUENCE [LARGE SCALE GENOMIC DNA]</scope>
    <source>
        <strain evidence="9 10">FW100M-2</strain>
    </source>
</reference>
<keyword evidence="4" id="KW-0309">Germination</keyword>
<evidence type="ECO:0000256" key="3">
    <source>
        <dbReference type="ARBA" id="ARBA00022448"/>
    </source>
</evidence>
<dbReference type="PANTHER" id="PTHR34975">
    <property type="entry name" value="SPORE GERMINATION PROTEIN A2"/>
    <property type="match status" value="1"/>
</dbReference>
<dbReference type="KEGG" id="pprt:ET464_05210"/>
<evidence type="ECO:0000313" key="10">
    <source>
        <dbReference type="Proteomes" id="UP000293568"/>
    </source>
</evidence>
<keyword evidence="6 8" id="KW-1133">Transmembrane helix</keyword>
<comment type="subcellular location">
    <subcellularLocation>
        <location evidence="1">Membrane</location>
        <topology evidence="1">Multi-pass membrane protein</topology>
    </subcellularLocation>
</comment>
<dbReference type="PANTHER" id="PTHR34975:SF2">
    <property type="entry name" value="SPORE GERMINATION PROTEIN A2"/>
    <property type="match status" value="1"/>
</dbReference>
<protein>
    <submittedName>
        <fullName evidence="9">Spore gernimation protein</fullName>
    </submittedName>
</protein>
<evidence type="ECO:0000256" key="1">
    <source>
        <dbReference type="ARBA" id="ARBA00004141"/>
    </source>
</evidence>
<dbReference type="GO" id="GO:0009847">
    <property type="term" value="P:spore germination"/>
    <property type="evidence" value="ECO:0007669"/>
    <property type="project" value="InterPro"/>
</dbReference>
<feature type="transmembrane region" description="Helical" evidence="8">
    <location>
        <begin position="67"/>
        <end position="89"/>
    </location>
</feature>
<dbReference type="Proteomes" id="UP000293568">
    <property type="component" value="Chromosome"/>
</dbReference>
<organism evidence="9 10">
    <name type="scientific">Paenibacillus protaetiae</name>
    <dbReference type="NCBI Taxonomy" id="2509456"/>
    <lineage>
        <taxon>Bacteria</taxon>
        <taxon>Bacillati</taxon>
        <taxon>Bacillota</taxon>
        <taxon>Bacilli</taxon>
        <taxon>Bacillales</taxon>
        <taxon>Paenibacillaceae</taxon>
        <taxon>Paenibacillus</taxon>
    </lineage>
</organism>
<feature type="transmembrane region" description="Helical" evidence="8">
    <location>
        <begin position="34"/>
        <end position="55"/>
    </location>
</feature>
<dbReference type="EMBL" id="CP035492">
    <property type="protein sequence ID" value="QAY65869.1"/>
    <property type="molecule type" value="Genomic_DNA"/>
</dbReference>
<feature type="transmembrane region" description="Helical" evidence="8">
    <location>
        <begin position="338"/>
        <end position="356"/>
    </location>
</feature>
<evidence type="ECO:0000256" key="5">
    <source>
        <dbReference type="ARBA" id="ARBA00022692"/>
    </source>
</evidence>
<evidence type="ECO:0000256" key="4">
    <source>
        <dbReference type="ARBA" id="ARBA00022544"/>
    </source>
</evidence>
<evidence type="ECO:0000256" key="8">
    <source>
        <dbReference type="SAM" id="Phobius"/>
    </source>
</evidence>
<comment type="similarity">
    <text evidence="2">Belongs to the amino acid-polyamine-organocation (APC) superfamily. Spore germination protein (SGP) (TC 2.A.3.9) family.</text>
</comment>
<name>A0A4P6EVZ1_9BACL</name>
<accession>A0A4P6EVZ1</accession>
<feature type="transmembrane region" description="Helical" evidence="8">
    <location>
        <begin position="213"/>
        <end position="237"/>
    </location>
</feature>
<keyword evidence="10" id="KW-1185">Reference proteome</keyword>